<sequence length="129" mass="13573">MIDVRGMGQVALSAGDLDATLAFWNGTLGIATHARFEPPGIAFLLVGRVRLFFAPETTPGAVYLVVPDLEAAVRDLSAAGVSFDVPPTLVFEDAAGLFGSPGQAEWMAFLRDPAGNTIGLMSRRPIDPS</sequence>
<evidence type="ECO:0000313" key="2">
    <source>
        <dbReference type="EMBL" id="ODN68988.1"/>
    </source>
</evidence>
<dbReference type="OrthoDB" id="9804944at2"/>
<comment type="caution">
    <text evidence="2">The sequence shown here is derived from an EMBL/GenBank/DDBJ whole genome shotgun (WGS) entry which is preliminary data.</text>
</comment>
<protein>
    <submittedName>
        <fullName evidence="2">Glyoxalase-like domain protein</fullName>
    </submittedName>
</protein>
<dbReference type="AlphaFoldDB" id="A0A1E3GY51"/>
<dbReference type="RefSeq" id="WP_069307984.1">
    <property type="nucleotide sequence ID" value="NZ_MCRJ01000118.1"/>
</dbReference>
<dbReference type="InterPro" id="IPR029068">
    <property type="entry name" value="Glyas_Bleomycin-R_OHBP_Dase"/>
</dbReference>
<dbReference type="InterPro" id="IPR037523">
    <property type="entry name" value="VOC_core"/>
</dbReference>
<dbReference type="Proteomes" id="UP000094622">
    <property type="component" value="Unassembled WGS sequence"/>
</dbReference>
<accession>A0A1E3GY51</accession>
<evidence type="ECO:0000313" key="3">
    <source>
        <dbReference type="Proteomes" id="UP000094622"/>
    </source>
</evidence>
<name>A0A1E3GY51_9HYPH</name>
<dbReference type="EMBL" id="MCRJ01000118">
    <property type="protein sequence ID" value="ODN68988.1"/>
    <property type="molecule type" value="Genomic_DNA"/>
</dbReference>
<proteinExistence type="predicted"/>
<dbReference type="SUPFAM" id="SSF54593">
    <property type="entry name" value="Glyoxalase/Bleomycin resistance protein/Dihydroxybiphenyl dioxygenase"/>
    <property type="match status" value="1"/>
</dbReference>
<gene>
    <name evidence="2" type="ORF">A6302_03712</name>
</gene>
<keyword evidence="3" id="KW-1185">Reference proteome</keyword>
<feature type="domain" description="VOC" evidence="1">
    <location>
        <begin position="6"/>
        <end position="123"/>
    </location>
</feature>
<dbReference type="Gene3D" id="3.10.180.10">
    <property type="entry name" value="2,3-Dihydroxybiphenyl 1,2-Dioxygenase, domain 1"/>
    <property type="match status" value="1"/>
</dbReference>
<reference evidence="2 3" key="1">
    <citation type="submission" date="2016-07" db="EMBL/GenBank/DDBJ databases">
        <title>Draft Genome Sequence of Methylobrevis pamukkalensis PK2.</title>
        <authorList>
            <person name="Vasilenko O.V."/>
            <person name="Doronina N.V."/>
            <person name="Shmareva M.N."/>
            <person name="Tarlachkov S.V."/>
            <person name="Mustakhimov I."/>
            <person name="Trotsenko Y.A."/>
        </authorList>
    </citation>
    <scope>NUCLEOTIDE SEQUENCE [LARGE SCALE GENOMIC DNA]</scope>
    <source>
        <strain evidence="2 3">PK2</strain>
    </source>
</reference>
<organism evidence="2 3">
    <name type="scientific">Methylobrevis pamukkalensis</name>
    <dbReference type="NCBI Taxonomy" id="1439726"/>
    <lineage>
        <taxon>Bacteria</taxon>
        <taxon>Pseudomonadati</taxon>
        <taxon>Pseudomonadota</taxon>
        <taxon>Alphaproteobacteria</taxon>
        <taxon>Hyphomicrobiales</taxon>
        <taxon>Pleomorphomonadaceae</taxon>
        <taxon>Methylobrevis</taxon>
    </lineage>
</organism>
<dbReference type="Pfam" id="PF00903">
    <property type="entry name" value="Glyoxalase"/>
    <property type="match status" value="1"/>
</dbReference>
<dbReference type="PROSITE" id="PS51819">
    <property type="entry name" value="VOC"/>
    <property type="match status" value="1"/>
</dbReference>
<evidence type="ECO:0000259" key="1">
    <source>
        <dbReference type="PROSITE" id="PS51819"/>
    </source>
</evidence>
<dbReference type="InterPro" id="IPR004360">
    <property type="entry name" value="Glyas_Fos-R_dOase_dom"/>
</dbReference>